<dbReference type="GeneID" id="66072035"/>
<protein>
    <submittedName>
        <fullName evidence="1">Uncharacterized protein</fullName>
    </submittedName>
</protein>
<dbReference type="EMBL" id="CM032191">
    <property type="protein sequence ID" value="KAG7085398.1"/>
    <property type="molecule type" value="Genomic_DNA"/>
</dbReference>
<evidence type="ECO:0000313" key="2">
    <source>
        <dbReference type="Proteomes" id="UP001049176"/>
    </source>
</evidence>
<dbReference type="Proteomes" id="UP001049176">
    <property type="component" value="Chromosome 11"/>
</dbReference>
<dbReference type="AlphaFoldDB" id="A0A9P7UJV5"/>
<dbReference type="OrthoDB" id="3193844at2759"/>
<dbReference type="KEGG" id="more:E1B28_002959"/>
<gene>
    <name evidence="1" type="ORF">E1B28_002959</name>
</gene>
<sequence>MKPIHNQRFFVDVVFFQVEDELYKVPKKPFMENPHPPFSDIFSLPLPKDESTNTDLQPEGTSEENPIVLEQLLKVDFERFLSVLFVNPPFQAAKFFESLTIDDWTSVLRLSTQWHFIALRMFAIYHLSCKKDLTYIDRILLARQYSVSKWFFTGVVDFARDYTMSEISHIDAGKLGLCTTVSLYHLRGQARKDRDGNSSGSLVGFTPLFNKHFLDELRGIQATDKEYCSMVPGEGLDGLTAALVDAMPNKDQRDSQLGGSVKDYLLSRGFEIADGQLKSVGPRGRGW</sequence>
<organism evidence="1 2">
    <name type="scientific">Marasmius oreades</name>
    <name type="common">fairy-ring Marasmius</name>
    <dbReference type="NCBI Taxonomy" id="181124"/>
    <lineage>
        <taxon>Eukaryota</taxon>
        <taxon>Fungi</taxon>
        <taxon>Dikarya</taxon>
        <taxon>Basidiomycota</taxon>
        <taxon>Agaricomycotina</taxon>
        <taxon>Agaricomycetes</taxon>
        <taxon>Agaricomycetidae</taxon>
        <taxon>Agaricales</taxon>
        <taxon>Marasmiineae</taxon>
        <taxon>Marasmiaceae</taxon>
        <taxon>Marasmius</taxon>
    </lineage>
</organism>
<evidence type="ECO:0000313" key="1">
    <source>
        <dbReference type="EMBL" id="KAG7085398.1"/>
    </source>
</evidence>
<proteinExistence type="predicted"/>
<comment type="caution">
    <text evidence="1">The sequence shown here is derived from an EMBL/GenBank/DDBJ whole genome shotgun (WGS) entry which is preliminary data.</text>
</comment>
<name>A0A9P7UJV5_9AGAR</name>
<keyword evidence="2" id="KW-1185">Reference proteome</keyword>
<reference evidence="1" key="1">
    <citation type="journal article" date="2021" name="Genome Biol. Evol.">
        <title>The assembled and annotated genome of the fairy-ring fungus Marasmius oreades.</title>
        <authorList>
            <person name="Hiltunen M."/>
            <person name="Ament-Velasquez S.L."/>
            <person name="Johannesson H."/>
        </authorList>
    </citation>
    <scope>NUCLEOTIDE SEQUENCE</scope>
    <source>
        <strain evidence="1">03SP1</strain>
    </source>
</reference>
<accession>A0A9P7UJV5</accession>
<dbReference type="RefSeq" id="XP_043001869.1">
    <property type="nucleotide sequence ID" value="XM_043159915.1"/>
</dbReference>